<comment type="similarity">
    <text evidence="2">Belongs to the cytochrome P450 family.</text>
</comment>
<keyword evidence="7" id="KW-0812">Transmembrane</keyword>
<organism evidence="8 9">
    <name type="scientific">Serendipita indica (strain DSM 11827)</name>
    <name type="common">Root endophyte fungus</name>
    <name type="synonym">Piriformospora indica</name>
    <dbReference type="NCBI Taxonomy" id="1109443"/>
    <lineage>
        <taxon>Eukaryota</taxon>
        <taxon>Fungi</taxon>
        <taxon>Dikarya</taxon>
        <taxon>Basidiomycota</taxon>
        <taxon>Agaricomycotina</taxon>
        <taxon>Agaricomycetes</taxon>
        <taxon>Sebacinales</taxon>
        <taxon>Serendipitaceae</taxon>
        <taxon>Serendipita</taxon>
    </lineage>
</organism>
<dbReference type="GO" id="GO:0020037">
    <property type="term" value="F:heme binding"/>
    <property type="evidence" value="ECO:0007669"/>
    <property type="project" value="InterPro"/>
</dbReference>
<evidence type="ECO:0000256" key="7">
    <source>
        <dbReference type="SAM" id="Phobius"/>
    </source>
</evidence>
<dbReference type="InterPro" id="IPR001128">
    <property type="entry name" value="Cyt_P450"/>
</dbReference>
<protein>
    <submittedName>
        <fullName evidence="8">Related to cytochrome P450 7B1</fullName>
    </submittedName>
</protein>
<feature type="transmembrane region" description="Helical" evidence="7">
    <location>
        <begin position="12"/>
        <end position="29"/>
    </location>
</feature>
<evidence type="ECO:0000313" key="9">
    <source>
        <dbReference type="Proteomes" id="UP000007148"/>
    </source>
</evidence>
<evidence type="ECO:0000313" key="8">
    <source>
        <dbReference type="EMBL" id="CCA73843.1"/>
    </source>
</evidence>
<dbReference type="STRING" id="1109443.G4TRA0"/>
<dbReference type="GO" id="GO:0008395">
    <property type="term" value="F:steroid hydroxylase activity"/>
    <property type="evidence" value="ECO:0007669"/>
    <property type="project" value="TreeGrafter"/>
</dbReference>
<dbReference type="InterPro" id="IPR050529">
    <property type="entry name" value="CYP450_sterol_14alpha_dmase"/>
</dbReference>
<dbReference type="EMBL" id="CAFZ01000257">
    <property type="protein sequence ID" value="CCA73843.1"/>
    <property type="molecule type" value="Genomic_DNA"/>
</dbReference>
<evidence type="ECO:0000256" key="4">
    <source>
        <dbReference type="ARBA" id="ARBA00022723"/>
    </source>
</evidence>
<evidence type="ECO:0000256" key="3">
    <source>
        <dbReference type="ARBA" id="ARBA00022617"/>
    </source>
</evidence>
<dbReference type="GO" id="GO:0016705">
    <property type="term" value="F:oxidoreductase activity, acting on paired donors, with incorporation or reduction of molecular oxygen"/>
    <property type="evidence" value="ECO:0007669"/>
    <property type="project" value="InterPro"/>
</dbReference>
<proteinExistence type="inferred from homology"/>
<dbReference type="GO" id="GO:0005506">
    <property type="term" value="F:iron ion binding"/>
    <property type="evidence" value="ECO:0007669"/>
    <property type="project" value="InterPro"/>
</dbReference>
<dbReference type="InterPro" id="IPR002403">
    <property type="entry name" value="Cyt_P450_E_grp-IV"/>
</dbReference>
<dbReference type="OrthoDB" id="3366823at2759"/>
<dbReference type="Pfam" id="PF00067">
    <property type="entry name" value="p450"/>
    <property type="match status" value="1"/>
</dbReference>
<keyword evidence="7" id="KW-0472">Membrane</keyword>
<reference evidence="8 9" key="1">
    <citation type="journal article" date="2011" name="PLoS Pathog.">
        <title>Endophytic Life Strategies Decoded by Genome and Transcriptome Analyses of the Mutualistic Root Symbiont Piriformospora indica.</title>
        <authorList>
            <person name="Zuccaro A."/>
            <person name="Lahrmann U."/>
            <person name="Guldener U."/>
            <person name="Langen G."/>
            <person name="Pfiffi S."/>
            <person name="Biedenkopf D."/>
            <person name="Wong P."/>
            <person name="Samans B."/>
            <person name="Grimm C."/>
            <person name="Basiewicz M."/>
            <person name="Murat C."/>
            <person name="Martin F."/>
            <person name="Kogel K.H."/>
        </authorList>
    </citation>
    <scope>NUCLEOTIDE SEQUENCE [LARGE SCALE GENOMIC DNA]</scope>
    <source>
        <strain evidence="8 9">DSM 11827</strain>
    </source>
</reference>
<dbReference type="HOGENOM" id="CLU_018012_4_2_1"/>
<name>G4TRA0_SERID</name>
<keyword evidence="9" id="KW-1185">Reference proteome</keyword>
<dbReference type="InParanoid" id="G4TRA0"/>
<sequence>MHSAVEQLANPYLIAPIAGTVALGILYWSRHTFSRPNEPLLLPGGLPLIGHAFEYAKNSSELYLRIREFARDLQPISITLMGQRIYIVMKPQDISSVWRTKALDFNPVVEWGLTALFNMSPEGVRRLHFDAEDGMGSMYVNSHTFFRDHLAPGEPLNIITRSFVEYMMKDLETAKQEICRAPGETLQVDLMRWIRYRLGIPSTNAMAGEGVLQYDPGILDAVAKFDSDIVRLSSGLPKWINKDAHDNVRRLSDAFEHGMDVEKTLYWIQLRIKMMADRGVPFRDQTIIILILWQALQANAIPVTFWMIYQLLRDPKTLQELMQEARPSLDENGNLVDIGYLSTKTPKLNAFYWEALRYASASASVRKVLDTVSIGGRTLYKGAMVMLPARPYHMDPEIFGDDCDKFVADRFLRDGKEPGKLNPGFRSVRAFGGGISLCPGRHFAINEIFSAIVTIFNNFDISLVDPSQTVHPRTEGSAVSILPPNENVLVNIKLKGNKEPNEVDGLFLEPSIFSDYKTQTSVSDS</sequence>
<dbReference type="PRINTS" id="PR00465">
    <property type="entry name" value="EP450IV"/>
</dbReference>
<dbReference type="AlphaFoldDB" id="G4TRA0"/>
<dbReference type="eggNOG" id="KOG0684">
    <property type="taxonomic scope" value="Eukaryota"/>
</dbReference>
<feature type="binding site" description="axial binding residue" evidence="6">
    <location>
        <position position="438"/>
    </location>
    <ligand>
        <name>heme</name>
        <dbReference type="ChEBI" id="CHEBI:30413"/>
    </ligand>
    <ligandPart>
        <name>Fe</name>
        <dbReference type="ChEBI" id="CHEBI:18248"/>
    </ligandPart>
</feature>
<evidence type="ECO:0000256" key="1">
    <source>
        <dbReference type="ARBA" id="ARBA00001971"/>
    </source>
</evidence>
<dbReference type="OMA" id="WAANINT"/>
<evidence type="ECO:0000256" key="5">
    <source>
        <dbReference type="ARBA" id="ARBA00023004"/>
    </source>
</evidence>
<keyword evidence="7" id="KW-1133">Transmembrane helix</keyword>
<dbReference type="Gene3D" id="1.10.630.10">
    <property type="entry name" value="Cytochrome P450"/>
    <property type="match status" value="1"/>
</dbReference>
<dbReference type="PANTHER" id="PTHR24304">
    <property type="entry name" value="CYTOCHROME P450 FAMILY 7"/>
    <property type="match status" value="1"/>
</dbReference>
<evidence type="ECO:0000256" key="2">
    <source>
        <dbReference type="ARBA" id="ARBA00010617"/>
    </source>
</evidence>
<dbReference type="Proteomes" id="UP000007148">
    <property type="component" value="Unassembled WGS sequence"/>
</dbReference>
<keyword evidence="4 6" id="KW-0479">Metal-binding</keyword>
<dbReference type="SUPFAM" id="SSF48264">
    <property type="entry name" value="Cytochrome P450"/>
    <property type="match status" value="1"/>
</dbReference>
<comment type="cofactor">
    <cofactor evidence="1 6">
        <name>heme</name>
        <dbReference type="ChEBI" id="CHEBI:30413"/>
    </cofactor>
</comment>
<gene>
    <name evidence="8" type="ORF">PIIN_07797</name>
</gene>
<accession>G4TRA0</accession>
<keyword evidence="3 6" id="KW-0349">Heme</keyword>
<evidence type="ECO:0000256" key="6">
    <source>
        <dbReference type="PIRSR" id="PIRSR602403-1"/>
    </source>
</evidence>
<dbReference type="InterPro" id="IPR036396">
    <property type="entry name" value="Cyt_P450_sf"/>
</dbReference>
<keyword evidence="5 6" id="KW-0408">Iron</keyword>
<dbReference type="PANTHER" id="PTHR24304:SF2">
    <property type="entry name" value="24-HYDROXYCHOLESTEROL 7-ALPHA-HYDROXYLASE"/>
    <property type="match status" value="1"/>
</dbReference>
<comment type="caution">
    <text evidence="8">The sequence shown here is derived from an EMBL/GenBank/DDBJ whole genome shotgun (WGS) entry which is preliminary data.</text>
</comment>
<dbReference type="CDD" id="cd11040">
    <property type="entry name" value="CYP7_CYP8-like"/>
    <property type="match status" value="1"/>
</dbReference>